<reference evidence="2 3" key="1">
    <citation type="submission" date="2016-08" db="EMBL/GenBank/DDBJ databases">
        <authorList>
            <person name="Seilhamer J.J."/>
        </authorList>
    </citation>
    <scope>NUCLEOTIDE SEQUENCE [LARGE SCALE GENOMIC DNA]</scope>
    <source>
        <strain evidence="2 3">BRTC-1</strain>
    </source>
</reference>
<keyword evidence="1" id="KW-0472">Membrane</keyword>
<protein>
    <recommendedName>
        <fullName evidence="4">DUF3325 domain-containing protein</fullName>
    </recommendedName>
</protein>
<evidence type="ECO:0000313" key="3">
    <source>
        <dbReference type="Proteomes" id="UP000093391"/>
    </source>
</evidence>
<proteinExistence type="predicted"/>
<evidence type="ECO:0000313" key="2">
    <source>
        <dbReference type="EMBL" id="AOA57025.1"/>
    </source>
</evidence>
<evidence type="ECO:0000256" key="1">
    <source>
        <dbReference type="SAM" id="Phobius"/>
    </source>
</evidence>
<dbReference type="AlphaFoldDB" id="A0A1B2LVS7"/>
<dbReference type="Proteomes" id="UP000093391">
    <property type="component" value="Chromosome"/>
</dbReference>
<keyword evidence="1" id="KW-0812">Transmembrane</keyword>
<keyword evidence="3" id="KW-1185">Reference proteome</keyword>
<name>A0A1B2LVS7_9GAMM</name>
<feature type="transmembrane region" description="Helical" evidence="1">
    <location>
        <begin position="51"/>
        <end position="73"/>
    </location>
</feature>
<dbReference type="KEGG" id="ala:BFG52_00730"/>
<dbReference type="STRING" id="1789224.BFG52_00730"/>
<accession>A0A1B2LVS7</accession>
<organism evidence="2 3">
    <name type="scientific">Acinetobacter larvae</name>
    <dbReference type="NCBI Taxonomy" id="1789224"/>
    <lineage>
        <taxon>Bacteria</taxon>
        <taxon>Pseudomonadati</taxon>
        <taxon>Pseudomonadota</taxon>
        <taxon>Gammaproteobacteria</taxon>
        <taxon>Moraxellales</taxon>
        <taxon>Moraxellaceae</taxon>
        <taxon>Acinetobacter</taxon>
    </lineage>
</organism>
<keyword evidence="1" id="KW-1133">Transmembrane helix</keyword>
<evidence type="ECO:0008006" key="4">
    <source>
        <dbReference type="Google" id="ProtNLM"/>
    </source>
</evidence>
<gene>
    <name evidence="2" type="ORF">BFG52_00730</name>
</gene>
<dbReference type="EMBL" id="CP016895">
    <property type="protein sequence ID" value="AOA57025.1"/>
    <property type="molecule type" value="Genomic_DNA"/>
</dbReference>
<sequence>MKLVAMMLCIATCFILYLTHPNQTVLTQALSKRWRIPVCILLLLSAVWLFYLLPALVACFMVVLSMMMVWTFAPFISIFKKYFPHESQATQKNSS</sequence>